<protein>
    <submittedName>
        <fullName evidence="2">Uncharacterized protein</fullName>
    </submittedName>
</protein>
<feature type="non-terminal residue" evidence="2">
    <location>
        <position position="1"/>
    </location>
</feature>
<keyword evidence="3" id="KW-1185">Reference proteome</keyword>
<proteinExistence type="predicted"/>
<comment type="caution">
    <text evidence="2">The sequence shown here is derived from an EMBL/GenBank/DDBJ whole genome shotgun (WGS) entry which is preliminary data.</text>
</comment>
<gene>
    <name evidence="2" type="ORF">Hamer_G024642</name>
</gene>
<dbReference type="EMBL" id="JAHLQT010042215">
    <property type="protein sequence ID" value="KAG7155282.1"/>
    <property type="molecule type" value="Genomic_DNA"/>
</dbReference>
<evidence type="ECO:0000313" key="3">
    <source>
        <dbReference type="Proteomes" id="UP000747542"/>
    </source>
</evidence>
<sequence length="89" mass="8916">MNGGGGGSEAGGVLQSVLCWNGEVRRATLLPGSSFSSFGSAFAPSCVASRGVLGVSLKFTDVEGDGDSEEGEALAPHPHLPGSCDTFTQ</sequence>
<name>A0A8J5JAQ2_HOMAM</name>
<evidence type="ECO:0000313" key="2">
    <source>
        <dbReference type="EMBL" id="KAG7155282.1"/>
    </source>
</evidence>
<dbReference type="Proteomes" id="UP000747542">
    <property type="component" value="Unassembled WGS sequence"/>
</dbReference>
<dbReference type="AlphaFoldDB" id="A0A8J5JAQ2"/>
<organism evidence="2 3">
    <name type="scientific">Homarus americanus</name>
    <name type="common">American lobster</name>
    <dbReference type="NCBI Taxonomy" id="6706"/>
    <lineage>
        <taxon>Eukaryota</taxon>
        <taxon>Metazoa</taxon>
        <taxon>Ecdysozoa</taxon>
        <taxon>Arthropoda</taxon>
        <taxon>Crustacea</taxon>
        <taxon>Multicrustacea</taxon>
        <taxon>Malacostraca</taxon>
        <taxon>Eumalacostraca</taxon>
        <taxon>Eucarida</taxon>
        <taxon>Decapoda</taxon>
        <taxon>Pleocyemata</taxon>
        <taxon>Astacidea</taxon>
        <taxon>Nephropoidea</taxon>
        <taxon>Nephropidae</taxon>
        <taxon>Homarus</taxon>
    </lineage>
</organism>
<reference evidence="2" key="1">
    <citation type="journal article" date="2021" name="Sci. Adv.">
        <title>The American lobster genome reveals insights on longevity, neural, and immune adaptations.</title>
        <authorList>
            <person name="Polinski J.M."/>
            <person name="Zimin A.V."/>
            <person name="Clark K.F."/>
            <person name="Kohn A.B."/>
            <person name="Sadowski N."/>
            <person name="Timp W."/>
            <person name="Ptitsyn A."/>
            <person name="Khanna P."/>
            <person name="Romanova D.Y."/>
            <person name="Williams P."/>
            <person name="Greenwood S.J."/>
            <person name="Moroz L.L."/>
            <person name="Walt D.R."/>
            <person name="Bodnar A.G."/>
        </authorList>
    </citation>
    <scope>NUCLEOTIDE SEQUENCE</scope>
    <source>
        <strain evidence="2">GMGI-L3</strain>
    </source>
</reference>
<accession>A0A8J5JAQ2</accession>
<feature type="region of interest" description="Disordered" evidence="1">
    <location>
        <begin position="64"/>
        <end position="89"/>
    </location>
</feature>
<evidence type="ECO:0000256" key="1">
    <source>
        <dbReference type="SAM" id="MobiDB-lite"/>
    </source>
</evidence>